<reference evidence="3" key="1">
    <citation type="journal article" date="2019" name="Int. J. Syst. Evol. Microbiol.">
        <title>The Global Catalogue of Microorganisms (GCM) 10K type strain sequencing project: providing services to taxonomists for standard genome sequencing and annotation.</title>
        <authorList>
            <consortium name="The Broad Institute Genomics Platform"/>
            <consortium name="The Broad Institute Genome Sequencing Center for Infectious Disease"/>
            <person name="Wu L."/>
            <person name="Ma J."/>
        </authorList>
    </citation>
    <scope>NUCLEOTIDE SEQUENCE [LARGE SCALE GENOMIC DNA]</scope>
    <source>
        <strain evidence="3">CGMCC 1.15197</strain>
    </source>
</reference>
<proteinExistence type="predicted"/>
<accession>A0ABQ1UEC6</accession>
<keyword evidence="1" id="KW-1133">Transmembrane helix</keyword>
<keyword evidence="3" id="KW-1185">Reference proteome</keyword>
<keyword evidence="1" id="KW-0812">Transmembrane</keyword>
<dbReference type="RefSeq" id="WP_188814900.1">
    <property type="nucleotide sequence ID" value="NZ_BMHT01000005.1"/>
</dbReference>
<protein>
    <recommendedName>
        <fullName evidence="4">Glycosyltransferase RgtA/B/C/D-like domain-containing protein</fullName>
    </recommendedName>
</protein>
<comment type="caution">
    <text evidence="2">The sequence shown here is derived from an EMBL/GenBank/DDBJ whole genome shotgun (WGS) entry which is preliminary data.</text>
</comment>
<feature type="transmembrane region" description="Helical" evidence="1">
    <location>
        <begin position="156"/>
        <end position="177"/>
    </location>
</feature>
<feature type="transmembrane region" description="Helical" evidence="1">
    <location>
        <begin position="96"/>
        <end position="118"/>
    </location>
</feature>
<evidence type="ECO:0000313" key="2">
    <source>
        <dbReference type="EMBL" id="GGF17074.1"/>
    </source>
</evidence>
<name>A0ABQ1UEC6_9BACT</name>
<feature type="transmembrane region" description="Helical" evidence="1">
    <location>
        <begin position="130"/>
        <end position="150"/>
    </location>
</feature>
<evidence type="ECO:0000313" key="3">
    <source>
        <dbReference type="Proteomes" id="UP000632273"/>
    </source>
</evidence>
<organism evidence="2 3">
    <name type="scientific">Hymenobacter cavernae</name>
    <dbReference type="NCBI Taxonomy" id="2044852"/>
    <lineage>
        <taxon>Bacteria</taxon>
        <taxon>Pseudomonadati</taxon>
        <taxon>Bacteroidota</taxon>
        <taxon>Cytophagia</taxon>
        <taxon>Cytophagales</taxon>
        <taxon>Hymenobacteraceae</taxon>
        <taxon>Hymenobacter</taxon>
    </lineage>
</organism>
<evidence type="ECO:0008006" key="4">
    <source>
        <dbReference type="Google" id="ProtNLM"/>
    </source>
</evidence>
<evidence type="ECO:0000256" key="1">
    <source>
        <dbReference type="SAM" id="Phobius"/>
    </source>
</evidence>
<feature type="transmembrane region" description="Helical" evidence="1">
    <location>
        <begin position="399"/>
        <end position="418"/>
    </location>
</feature>
<feature type="transmembrane region" description="Helical" evidence="1">
    <location>
        <begin position="243"/>
        <end position="270"/>
    </location>
</feature>
<feature type="transmembrane region" description="Helical" evidence="1">
    <location>
        <begin position="368"/>
        <end position="387"/>
    </location>
</feature>
<feature type="transmembrane region" description="Helical" evidence="1">
    <location>
        <begin position="305"/>
        <end position="321"/>
    </location>
</feature>
<keyword evidence="1" id="KW-0472">Membrane</keyword>
<dbReference type="EMBL" id="BMHT01000005">
    <property type="protein sequence ID" value="GGF17074.1"/>
    <property type="molecule type" value="Genomic_DNA"/>
</dbReference>
<dbReference type="Proteomes" id="UP000632273">
    <property type="component" value="Unassembled WGS sequence"/>
</dbReference>
<feature type="transmembrane region" description="Helical" evidence="1">
    <location>
        <begin position="189"/>
        <end position="207"/>
    </location>
</feature>
<sequence>MFKHNWSIVLLLLVLLDSSYSFWQHSHVALDGDMAAIILPAPWYQQVLTDPLGLHVLLKNEVYAAPNRFFAHKLLSEYFKTVPLLLQRWHSPIDSIYQACAWLKLAVQVLLIYLLGAYISGSSRILNKRFVLAVALVVPLFQTAGFNNQMGIIDKSITYTVFYALPIGLLLVFLLPFYQAAFSETRVRLSVVGVVLLLLLAVGLALGGPVVPGVVVLVCPAALWLTGRRYFKATAGTALKQRLLGAVSSVPWPMLLCFGLLTLLCLYSLYIGRNNAENMEGNSVSLLERYSRIPMGIYQQLKQKLGLPLLLAIVLLNAYIIKRQPATEEGGKLLTILKWIGWFALVYILLLPLGGYRDYRPYILRRDVIMPVVLALIYFYGISSFHLARHLAGQLRTRYLIGLGLFLVIFMLSDKPIVSDNNACERQMLAQLAESPEKTVRLADDCTVMSWTKTTNPADSDTNAELLHYWNVTSEKKTYYQQAAN</sequence>
<gene>
    <name evidence="2" type="ORF">GCM10011383_30660</name>
</gene>
<feature type="transmembrane region" description="Helical" evidence="1">
    <location>
        <begin position="333"/>
        <end position="356"/>
    </location>
</feature>